<keyword evidence="1" id="KW-0175">Coiled coil</keyword>
<gene>
    <name evidence="2" type="ORF">IAC74_04765</name>
</gene>
<dbReference type="Proteomes" id="UP000886743">
    <property type="component" value="Unassembled WGS sequence"/>
</dbReference>
<protein>
    <submittedName>
        <fullName evidence="2">Septum formation initiator family protein</fullName>
    </submittedName>
</protein>
<dbReference type="InterPro" id="IPR007060">
    <property type="entry name" value="FtsL/DivIC"/>
</dbReference>
<sequence length="80" mass="9443">MLAFFVFAAVRFISQQPLLSEYDNKISELNGQIEQQEQEKAHYEELKALYETEEYQKQLARERLGLVEENERVFIDVSGN</sequence>
<reference evidence="2" key="1">
    <citation type="submission" date="2020-10" db="EMBL/GenBank/DDBJ databases">
        <authorList>
            <person name="Gilroy R."/>
        </authorList>
    </citation>
    <scope>NUCLEOTIDE SEQUENCE</scope>
    <source>
        <strain evidence="2">4920</strain>
    </source>
</reference>
<organism evidence="2 3">
    <name type="scientific">Candidatus Aphodoplasma excrementigallinarum</name>
    <dbReference type="NCBI Taxonomy" id="2840673"/>
    <lineage>
        <taxon>Bacteria</taxon>
        <taxon>Bacillati</taxon>
        <taxon>Bacillota</taxon>
        <taxon>Clostridia</taxon>
        <taxon>Eubacteriales</taxon>
        <taxon>Candidatus Aphodoplasma</taxon>
    </lineage>
</organism>
<accession>A0A9D1NGW5</accession>
<proteinExistence type="predicted"/>
<dbReference type="AlphaFoldDB" id="A0A9D1NGW5"/>
<reference evidence="2" key="2">
    <citation type="journal article" date="2021" name="PeerJ">
        <title>Extensive microbial diversity within the chicken gut microbiome revealed by metagenomics and culture.</title>
        <authorList>
            <person name="Gilroy R."/>
            <person name="Ravi A."/>
            <person name="Getino M."/>
            <person name="Pursley I."/>
            <person name="Horton D.L."/>
            <person name="Alikhan N.F."/>
            <person name="Baker D."/>
            <person name="Gharbi K."/>
            <person name="Hall N."/>
            <person name="Watson M."/>
            <person name="Adriaenssens E.M."/>
            <person name="Foster-Nyarko E."/>
            <person name="Jarju S."/>
            <person name="Secka A."/>
            <person name="Antonio M."/>
            <person name="Oren A."/>
            <person name="Chaudhuri R.R."/>
            <person name="La Ragione R."/>
            <person name="Hildebrand F."/>
            <person name="Pallen M.J."/>
        </authorList>
    </citation>
    <scope>NUCLEOTIDE SEQUENCE</scope>
    <source>
        <strain evidence="2">4920</strain>
    </source>
</reference>
<name>A0A9D1NGW5_9FIRM</name>
<dbReference type="Pfam" id="PF04977">
    <property type="entry name" value="DivIC"/>
    <property type="match status" value="1"/>
</dbReference>
<evidence type="ECO:0000313" key="3">
    <source>
        <dbReference type="Proteomes" id="UP000886743"/>
    </source>
</evidence>
<dbReference type="EMBL" id="DVOF01000136">
    <property type="protein sequence ID" value="HIV02865.1"/>
    <property type="molecule type" value="Genomic_DNA"/>
</dbReference>
<evidence type="ECO:0000256" key="1">
    <source>
        <dbReference type="SAM" id="Coils"/>
    </source>
</evidence>
<evidence type="ECO:0000313" key="2">
    <source>
        <dbReference type="EMBL" id="HIV02865.1"/>
    </source>
</evidence>
<feature type="coiled-coil region" evidence="1">
    <location>
        <begin position="19"/>
        <end position="63"/>
    </location>
</feature>
<comment type="caution">
    <text evidence="2">The sequence shown here is derived from an EMBL/GenBank/DDBJ whole genome shotgun (WGS) entry which is preliminary data.</text>
</comment>